<keyword evidence="5" id="KW-1185">Reference proteome</keyword>
<dbReference type="HOGENOM" id="CLU_855480_0_0_1"/>
<dbReference type="GeneID" id="8290965"/>
<dbReference type="SUPFAM" id="SSF54791">
    <property type="entry name" value="Eukaryotic type KH-domain (KH-domain type I)"/>
    <property type="match status" value="1"/>
</dbReference>
<evidence type="ECO:0000256" key="1">
    <source>
        <dbReference type="PROSITE-ProRule" id="PRU00117"/>
    </source>
</evidence>
<dbReference type="EMBL" id="CU928166">
    <property type="protein sequence ID" value="CAR21687.1"/>
    <property type="molecule type" value="Genomic_DNA"/>
</dbReference>
<dbReference type="eggNOG" id="ENOG502SDMY">
    <property type="taxonomic scope" value="Eukaryota"/>
</dbReference>
<dbReference type="InterPro" id="IPR004088">
    <property type="entry name" value="KH_dom_type_1"/>
</dbReference>
<dbReference type="GO" id="GO:0003723">
    <property type="term" value="F:RNA binding"/>
    <property type="evidence" value="ECO:0007669"/>
    <property type="project" value="UniProtKB-UniRule"/>
</dbReference>
<dbReference type="KEGG" id="lth:KLTH0B07766g"/>
<reference evidence="4 5" key="1">
    <citation type="journal article" date="2009" name="Genome Res.">
        <title>Comparative genomics of protoploid Saccharomycetaceae.</title>
        <authorList>
            <consortium name="The Genolevures Consortium"/>
            <person name="Souciet J.-L."/>
            <person name="Dujon B."/>
            <person name="Gaillardin C."/>
            <person name="Johnston M."/>
            <person name="Baret P.V."/>
            <person name="Cliften P."/>
            <person name="Sherman D.J."/>
            <person name="Weissenbach J."/>
            <person name="Westhof E."/>
            <person name="Wincker P."/>
            <person name="Jubin C."/>
            <person name="Poulain J."/>
            <person name="Barbe V."/>
            <person name="Segurens B."/>
            <person name="Artiguenave F."/>
            <person name="Anthouard V."/>
            <person name="Vacherie B."/>
            <person name="Val M.-E."/>
            <person name="Fulton R.S."/>
            <person name="Minx P."/>
            <person name="Wilson R."/>
            <person name="Durrens P."/>
            <person name="Jean G."/>
            <person name="Marck C."/>
            <person name="Martin T."/>
            <person name="Nikolski M."/>
            <person name="Rolland T."/>
            <person name="Seret M.-L."/>
            <person name="Casaregola S."/>
            <person name="Despons L."/>
            <person name="Fairhead C."/>
            <person name="Fischer G."/>
            <person name="Lafontaine I."/>
            <person name="Leh V."/>
            <person name="Lemaire M."/>
            <person name="de Montigny J."/>
            <person name="Neuveglise C."/>
            <person name="Thierry A."/>
            <person name="Blanc-Lenfle I."/>
            <person name="Bleykasten C."/>
            <person name="Diffels J."/>
            <person name="Fritsch E."/>
            <person name="Frangeul L."/>
            <person name="Goeffon A."/>
            <person name="Jauniaux N."/>
            <person name="Kachouri-Lafond R."/>
            <person name="Payen C."/>
            <person name="Potier S."/>
            <person name="Pribylova L."/>
            <person name="Ozanne C."/>
            <person name="Richard G.-F."/>
            <person name="Sacerdot C."/>
            <person name="Straub M.-L."/>
            <person name="Talla E."/>
        </authorList>
    </citation>
    <scope>NUCLEOTIDE SEQUENCE [LARGE SCALE GENOMIC DNA]</scope>
    <source>
        <strain evidence="5">ATCC 56472 / CBS 6340 / NRRL Y-8284</strain>
    </source>
</reference>
<feature type="domain" description="K Homology" evidence="3">
    <location>
        <begin position="243"/>
        <end position="323"/>
    </location>
</feature>
<evidence type="ECO:0000313" key="4">
    <source>
        <dbReference type="EMBL" id="CAR21687.1"/>
    </source>
</evidence>
<proteinExistence type="predicted"/>
<dbReference type="Pfam" id="PF00013">
    <property type="entry name" value="KH_1"/>
    <property type="match status" value="1"/>
</dbReference>
<dbReference type="Proteomes" id="UP000002036">
    <property type="component" value="Chromosome B"/>
</dbReference>
<dbReference type="InterPro" id="IPR036612">
    <property type="entry name" value="KH_dom_type_1_sf"/>
</dbReference>
<evidence type="ECO:0000313" key="5">
    <source>
        <dbReference type="Proteomes" id="UP000002036"/>
    </source>
</evidence>
<dbReference type="AlphaFoldDB" id="C5DD26"/>
<dbReference type="OrthoDB" id="442947at2759"/>
<dbReference type="STRING" id="559295.C5DD26"/>
<gene>
    <name evidence="4" type="ordered locus">KLTH0B07766g</name>
</gene>
<dbReference type="RefSeq" id="XP_002552125.1">
    <property type="nucleotide sequence ID" value="XM_002552079.1"/>
</dbReference>
<sequence length="333" mass="35805">MDVCLEPPTVHQDQEAWQSYSLDQGEVGDPSTPRTAGSRAAAKGVLKGPVSRDSNEKEASQGTVSRLEQVFRGARDSVSVRVACTVRADAPRARFLVSRLRVRSFLEALALAGGGRERRLTGTLTITADSYHSATVECPLDVELLTSVVGDAPVCMLLPRELVHVIRSGGLELRSQVRALSARAITLESIKSAPVFADLASLAAHSFYKCPHAPFCPIPARATPRCISATLVAPAACSRAPSEITTHTVRLNKPEITFLIGRQGARIEQLRLQSRAVIKILPIPARLSANQLANPACIEQCLSITGDIESVARAVCLVGALLETFRQAPRHVR</sequence>
<organism evidence="4 5">
    <name type="scientific">Lachancea thermotolerans (strain ATCC 56472 / CBS 6340 / NRRL Y-8284)</name>
    <name type="common">Yeast</name>
    <name type="synonym">Kluyveromyces thermotolerans</name>
    <dbReference type="NCBI Taxonomy" id="559295"/>
    <lineage>
        <taxon>Eukaryota</taxon>
        <taxon>Fungi</taxon>
        <taxon>Dikarya</taxon>
        <taxon>Ascomycota</taxon>
        <taxon>Saccharomycotina</taxon>
        <taxon>Saccharomycetes</taxon>
        <taxon>Saccharomycetales</taxon>
        <taxon>Saccharomycetaceae</taxon>
        <taxon>Lachancea</taxon>
    </lineage>
</organism>
<evidence type="ECO:0000256" key="2">
    <source>
        <dbReference type="SAM" id="MobiDB-lite"/>
    </source>
</evidence>
<keyword evidence="1" id="KW-0694">RNA-binding</keyword>
<protein>
    <submittedName>
        <fullName evidence="4">KLTH0B07766p</fullName>
    </submittedName>
</protein>
<name>C5DD26_LACTC</name>
<evidence type="ECO:0000259" key="3">
    <source>
        <dbReference type="SMART" id="SM00322"/>
    </source>
</evidence>
<dbReference type="InterPro" id="IPR004087">
    <property type="entry name" value="KH_dom"/>
</dbReference>
<dbReference type="PROSITE" id="PS50084">
    <property type="entry name" value="KH_TYPE_1"/>
    <property type="match status" value="1"/>
</dbReference>
<dbReference type="InParanoid" id="C5DD26"/>
<dbReference type="SMART" id="SM00322">
    <property type="entry name" value="KH"/>
    <property type="match status" value="1"/>
</dbReference>
<feature type="region of interest" description="Disordered" evidence="2">
    <location>
        <begin position="1"/>
        <end position="62"/>
    </location>
</feature>
<accession>C5DD26</accession>
<dbReference type="Gene3D" id="3.30.1370.10">
    <property type="entry name" value="K Homology domain, type 1"/>
    <property type="match status" value="1"/>
</dbReference>